<proteinExistence type="predicted"/>
<evidence type="ECO:0000259" key="1">
    <source>
        <dbReference type="Pfam" id="PF12697"/>
    </source>
</evidence>
<reference evidence="2 3" key="1">
    <citation type="submission" date="2020-07" db="EMBL/GenBank/DDBJ databases">
        <title>Genomic Encyclopedia of Type Strains, Phase IV (KMG-V): Genome sequencing to study the core and pangenomes of soil and plant-associated prokaryotes.</title>
        <authorList>
            <person name="Whitman W."/>
        </authorList>
    </citation>
    <scope>NUCLEOTIDE SEQUENCE [LARGE SCALE GENOMIC DNA]</scope>
    <source>
        <strain evidence="2 3">M8UP30</strain>
    </source>
</reference>
<dbReference type="InterPro" id="IPR029058">
    <property type="entry name" value="AB_hydrolase_fold"/>
</dbReference>
<dbReference type="InterPro" id="IPR050266">
    <property type="entry name" value="AB_hydrolase_sf"/>
</dbReference>
<gene>
    <name evidence="2" type="ORF">HDF12_002663</name>
</gene>
<accession>A0A7Y9NMU8</accession>
<evidence type="ECO:0000313" key="2">
    <source>
        <dbReference type="EMBL" id="NYF52264.1"/>
    </source>
</evidence>
<comment type="caution">
    <text evidence="2">The sequence shown here is derived from an EMBL/GenBank/DDBJ whole genome shotgun (WGS) entry which is preliminary data.</text>
</comment>
<feature type="domain" description="AB hydrolase-1" evidence="1">
    <location>
        <begin position="23"/>
        <end position="267"/>
    </location>
</feature>
<organism evidence="2 3">
    <name type="scientific">Tunturiibacter lichenicola</name>
    <dbReference type="NCBI Taxonomy" id="2051959"/>
    <lineage>
        <taxon>Bacteria</taxon>
        <taxon>Pseudomonadati</taxon>
        <taxon>Acidobacteriota</taxon>
        <taxon>Terriglobia</taxon>
        <taxon>Terriglobales</taxon>
        <taxon>Acidobacteriaceae</taxon>
        <taxon>Tunturiibacter</taxon>
    </lineage>
</organism>
<dbReference type="SUPFAM" id="SSF53474">
    <property type="entry name" value="alpha/beta-Hydrolases"/>
    <property type="match status" value="1"/>
</dbReference>
<dbReference type="PANTHER" id="PTHR43798">
    <property type="entry name" value="MONOACYLGLYCEROL LIPASE"/>
    <property type="match status" value="1"/>
</dbReference>
<sequence length="280" mass="29990">MQIAVDGNVKLEVLDFGGSGRTLIFLSGMGLDGHEFDDFAPMFLPNHRVLAISRRGFGKSSAPTPDEENYSADRLGKDVLAVITALKINRPVLVGHSLAGEELSSIATSHPEEISGLIYLEAGYPYALYSPTLGDPIIDAKDLQQHLNLLFSATLQTRSDFAGLEASVARFDKDLKAVDQKLASQPVLPPRPKDAPPPPPILLALVNGAQKFTGIPVPTLAIFAIPRSPGETTSAQADAFQAAVPKARVVRIAGADHFIFHSNTKEVMKEMTAFLSGLPN</sequence>
<dbReference type="EMBL" id="JACCCV010000002">
    <property type="protein sequence ID" value="NYF52264.1"/>
    <property type="molecule type" value="Genomic_DNA"/>
</dbReference>
<dbReference type="GO" id="GO:0016020">
    <property type="term" value="C:membrane"/>
    <property type="evidence" value="ECO:0007669"/>
    <property type="project" value="TreeGrafter"/>
</dbReference>
<name>A0A7Y9NMU8_9BACT</name>
<dbReference type="Proteomes" id="UP000534186">
    <property type="component" value="Unassembled WGS sequence"/>
</dbReference>
<dbReference type="Gene3D" id="3.40.50.1820">
    <property type="entry name" value="alpha/beta hydrolase"/>
    <property type="match status" value="1"/>
</dbReference>
<dbReference type="PANTHER" id="PTHR43798:SF33">
    <property type="entry name" value="HYDROLASE, PUTATIVE (AFU_ORTHOLOGUE AFUA_2G14860)-RELATED"/>
    <property type="match status" value="1"/>
</dbReference>
<dbReference type="AlphaFoldDB" id="A0A7Y9NMU8"/>
<protein>
    <submittedName>
        <fullName evidence="2">Pimeloyl-ACP methyl ester carboxylesterase</fullName>
    </submittedName>
</protein>
<dbReference type="Pfam" id="PF12697">
    <property type="entry name" value="Abhydrolase_6"/>
    <property type="match status" value="1"/>
</dbReference>
<dbReference type="InterPro" id="IPR000073">
    <property type="entry name" value="AB_hydrolase_1"/>
</dbReference>
<evidence type="ECO:0000313" key="3">
    <source>
        <dbReference type="Proteomes" id="UP000534186"/>
    </source>
</evidence>
<dbReference type="PRINTS" id="PR00111">
    <property type="entry name" value="ABHYDROLASE"/>
</dbReference>